<dbReference type="GO" id="GO:0003924">
    <property type="term" value="F:GTPase activity"/>
    <property type="evidence" value="ECO:0007669"/>
    <property type="project" value="InterPro"/>
</dbReference>
<dbReference type="Proteomes" id="UP000663860">
    <property type="component" value="Unassembled WGS sequence"/>
</dbReference>
<protein>
    <submittedName>
        <fullName evidence="5">Uncharacterized protein</fullName>
    </submittedName>
</protein>
<dbReference type="SUPFAM" id="SSF52540">
    <property type="entry name" value="P-loop containing nucleoside triphosphate hydrolases"/>
    <property type="match status" value="1"/>
</dbReference>
<evidence type="ECO:0000313" key="6">
    <source>
        <dbReference type="EMBL" id="CAF3824142.1"/>
    </source>
</evidence>
<sequence>MSDSEGETYEKQVKIVLVGDGSSGKTSISERFSKDAFNRDYNQTLGIDYYLKRITLTKSYNVTLAVNDVGGQTLGGAMLDKYIFGADIVLLVYDITNLQSFENLEDWYHTVIKYCASRKPLFALVGNKSDLEHLRAVKAEKHQRFAKDRDMLSYFASAKTGESVENLFRQVTAHLMHIVLPKNDSEATRIITAPIVRQEPTTPAIPIKSPPTTNTTRTSICNLQ</sequence>
<feature type="region of interest" description="Disordered" evidence="3">
    <location>
        <begin position="201"/>
        <end position="224"/>
    </location>
</feature>
<dbReference type="NCBIfam" id="TIGR00231">
    <property type="entry name" value="small_GTP"/>
    <property type="match status" value="1"/>
</dbReference>
<accession>A0A815G6D5</accession>
<dbReference type="Proteomes" id="UP000663881">
    <property type="component" value="Unassembled WGS sequence"/>
</dbReference>
<dbReference type="PANTHER" id="PTHR47978">
    <property type="match status" value="1"/>
</dbReference>
<organism evidence="5 8">
    <name type="scientific">Adineta steineri</name>
    <dbReference type="NCBI Taxonomy" id="433720"/>
    <lineage>
        <taxon>Eukaryota</taxon>
        <taxon>Metazoa</taxon>
        <taxon>Spiralia</taxon>
        <taxon>Gnathifera</taxon>
        <taxon>Rotifera</taxon>
        <taxon>Eurotatoria</taxon>
        <taxon>Bdelloidea</taxon>
        <taxon>Adinetida</taxon>
        <taxon>Adinetidae</taxon>
        <taxon>Adineta</taxon>
    </lineage>
</organism>
<evidence type="ECO:0000256" key="2">
    <source>
        <dbReference type="ARBA" id="ARBA00022741"/>
    </source>
</evidence>
<keyword evidence="2" id="KW-0547">Nucleotide-binding</keyword>
<dbReference type="EMBL" id="CAJOBB010001344">
    <property type="protein sequence ID" value="CAF3844136.1"/>
    <property type="molecule type" value="Genomic_DNA"/>
</dbReference>
<dbReference type="SMART" id="SM00176">
    <property type="entry name" value="RAN"/>
    <property type="match status" value="1"/>
</dbReference>
<evidence type="ECO:0000313" key="8">
    <source>
        <dbReference type="Proteomes" id="UP000663891"/>
    </source>
</evidence>
<dbReference type="EMBL" id="CAJOAY010001299">
    <property type="protein sequence ID" value="CAF3824142.1"/>
    <property type="molecule type" value="Genomic_DNA"/>
</dbReference>
<comment type="caution">
    <text evidence="5">The sequence shown here is derived from an EMBL/GenBank/DDBJ whole genome shotgun (WGS) entry which is preliminary data.</text>
</comment>
<dbReference type="AlphaFoldDB" id="A0A815G6D5"/>
<dbReference type="FunFam" id="3.40.50.300:FF:001508">
    <property type="entry name" value="Small GTP-binding protein Rab28, putative"/>
    <property type="match status" value="1"/>
</dbReference>
<evidence type="ECO:0000313" key="5">
    <source>
        <dbReference type="EMBL" id="CAF1335066.1"/>
    </source>
</evidence>
<dbReference type="PRINTS" id="PR00449">
    <property type="entry name" value="RASTRNSFRMNG"/>
</dbReference>
<dbReference type="SMART" id="SM00175">
    <property type="entry name" value="RAB"/>
    <property type="match status" value="1"/>
</dbReference>
<evidence type="ECO:0000313" key="7">
    <source>
        <dbReference type="EMBL" id="CAF3844136.1"/>
    </source>
</evidence>
<dbReference type="PROSITE" id="PS51419">
    <property type="entry name" value="RAB"/>
    <property type="match status" value="1"/>
</dbReference>
<dbReference type="EMBL" id="CAJNON010000616">
    <property type="protein sequence ID" value="CAF1335066.1"/>
    <property type="molecule type" value="Genomic_DNA"/>
</dbReference>
<dbReference type="Gene3D" id="3.40.50.300">
    <property type="entry name" value="P-loop containing nucleotide triphosphate hydrolases"/>
    <property type="match status" value="1"/>
</dbReference>
<comment type="similarity">
    <text evidence="1">Belongs to the small GTPase superfamily. Rab family.</text>
</comment>
<evidence type="ECO:0000256" key="1">
    <source>
        <dbReference type="ARBA" id="ARBA00006270"/>
    </source>
</evidence>
<dbReference type="Proteomes" id="UP000663868">
    <property type="component" value="Unassembled WGS sequence"/>
</dbReference>
<feature type="compositionally biased region" description="Polar residues" evidence="3">
    <location>
        <begin position="210"/>
        <end position="224"/>
    </location>
</feature>
<name>A0A815G6D5_9BILA</name>
<reference evidence="5" key="1">
    <citation type="submission" date="2021-02" db="EMBL/GenBank/DDBJ databases">
        <authorList>
            <person name="Nowell W R."/>
        </authorList>
    </citation>
    <scope>NUCLEOTIDE SEQUENCE</scope>
</reference>
<dbReference type="Pfam" id="PF00071">
    <property type="entry name" value="Ras"/>
    <property type="match status" value="1"/>
</dbReference>
<dbReference type="InterPro" id="IPR027417">
    <property type="entry name" value="P-loop_NTPase"/>
</dbReference>
<dbReference type="OrthoDB" id="6585768at2759"/>
<evidence type="ECO:0000313" key="4">
    <source>
        <dbReference type="EMBL" id="CAF1331280.1"/>
    </source>
</evidence>
<dbReference type="Proteomes" id="UP000663891">
    <property type="component" value="Unassembled WGS sequence"/>
</dbReference>
<dbReference type="InterPro" id="IPR001806">
    <property type="entry name" value="Small_GTPase"/>
</dbReference>
<dbReference type="GO" id="GO:0005525">
    <property type="term" value="F:GTP binding"/>
    <property type="evidence" value="ECO:0007669"/>
    <property type="project" value="InterPro"/>
</dbReference>
<dbReference type="EMBL" id="CAJNOE010000776">
    <property type="protein sequence ID" value="CAF1331280.1"/>
    <property type="molecule type" value="Genomic_DNA"/>
</dbReference>
<dbReference type="PROSITE" id="PS51421">
    <property type="entry name" value="RAS"/>
    <property type="match status" value="1"/>
</dbReference>
<dbReference type="SMART" id="SM00173">
    <property type="entry name" value="RAS"/>
    <property type="match status" value="1"/>
</dbReference>
<gene>
    <name evidence="4" type="ORF">IZO911_LOCUS35703</name>
    <name evidence="7" type="ORF">KXQ929_LOCUS19681</name>
    <name evidence="6" type="ORF">OKA104_LOCUS19871</name>
    <name evidence="5" type="ORF">VCS650_LOCUS32902</name>
</gene>
<proteinExistence type="inferred from homology"/>
<dbReference type="SMART" id="SM00174">
    <property type="entry name" value="RHO"/>
    <property type="match status" value="1"/>
</dbReference>
<dbReference type="InterPro" id="IPR005225">
    <property type="entry name" value="Small_GTP-bd"/>
</dbReference>
<evidence type="ECO:0000256" key="3">
    <source>
        <dbReference type="SAM" id="MobiDB-lite"/>
    </source>
</evidence>